<protein>
    <recommendedName>
        <fullName evidence="4">NB-ARC domain-containing protein</fullName>
    </recommendedName>
</protein>
<dbReference type="InterPro" id="IPR027417">
    <property type="entry name" value="P-loop_NTPase"/>
</dbReference>
<keyword evidence="1" id="KW-0472">Membrane</keyword>
<gene>
    <name evidence="2" type="ORF">ACFO8L_20400</name>
</gene>
<organism evidence="2 3">
    <name type="scientific">Sphaerisporangium corydalis</name>
    <dbReference type="NCBI Taxonomy" id="1441875"/>
    <lineage>
        <taxon>Bacteria</taxon>
        <taxon>Bacillati</taxon>
        <taxon>Actinomycetota</taxon>
        <taxon>Actinomycetes</taxon>
        <taxon>Streptosporangiales</taxon>
        <taxon>Streptosporangiaceae</taxon>
        <taxon>Sphaerisporangium</taxon>
    </lineage>
</organism>
<proteinExistence type="predicted"/>
<name>A0ABV9EFW3_9ACTN</name>
<dbReference type="PANTHER" id="PTHR47691:SF3">
    <property type="entry name" value="HTH-TYPE TRANSCRIPTIONAL REGULATOR RV0890C-RELATED"/>
    <property type="match status" value="1"/>
</dbReference>
<keyword evidence="1" id="KW-0812">Transmembrane</keyword>
<dbReference type="InterPro" id="IPR011990">
    <property type="entry name" value="TPR-like_helical_dom_sf"/>
</dbReference>
<evidence type="ECO:0000313" key="3">
    <source>
        <dbReference type="Proteomes" id="UP001595891"/>
    </source>
</evidence>
<evidence type="ECO:0000256" key="1">
    <source>
        <dbReference type="SAM" id="Phobius"/>
    </source>
</evidence>
<dbReference type="Gene3D" id="1.25.40.10">
    <property type="entry name" value="Tetratricopeptide repeat domain"/>
    <property type="match status" value="1"/>
</dbReference>
<accession>A0ABV9EFW3</accession>
<dbReference type="Proteomes" id="UP001595891">
    <property type="component" value="Unassembled WGS sequence"/>
</dbReference>
<sequence length="768" mass="82755">MKAGDQRRGRRRWPAGPKAGWPSGLRVLLPRNRAELLAVAATFGPSLGVAILADMAFDRLLPLIPAGLAVGTALFLVSTRWLRTRDRPPPPPPLTPERLPRRAGPLVGRDAAAEEVTSRALDRGLVVVRGVPGIGTSALAVEAGWRLAPEPERQHYVDLRGQDRDEPEDTASVVERVLRALGRPLGSIEGAEGAAQEVLAALRGTGRVLLLDNVERWSQVAWLPRHVQGGRVVVAGDVKSGDGDAVPSDVAVVQVGPLTAADGMALLSSRVPRARVEADPAATGRLAELFLRRPAMAAGIARWLAENPRVPIATLVADLERGPHDLTLQVLLAAQLRRVRPAARRLLTLLARAPLAELGGDAAAALAGGAEREVDQAMEELSQHGLVERVRESRVRVVDAARAIVPPPDDWEAAWRRLVERFADRADFFAERLPSAEARGWFGIEDKALLAILRTRRPAAWAAGPLWRIADALEVWFLLEQRHKERRETARALAHAARVLGDADVRATAELRLCLIALVLGEPGVAQEHLDGAAGLQPGVESWPAQIHLARAATLLATGDEFAAVEASLVQYGQALAGGDATGQATRWINMAVLQIRRGQASGFEDRTDEADRLYADALATLVRALEFARQAGDANAEAHAHELLAIVHWYLGRAHDAMANHDAAVRGYEEAGDTIGRARCQVHQAAALPAARHREAARLLRSALRRLPATGVSTALARLHLAVAEPRSLRAQREKGLAALAPWDGIAEPMQVTEIRRRLRDLGDPPG</sequence>
<dbReference type="SUPFAM" id="SSF48452">
    <property type="entry name" value="TPR-like"/>
    <property type="match status" value="1"/>
</dbReference>
<dbReference type="PANTHER" id="PTHR47691">
    <property type="entry name" value="REGULATOR-RELATED"/>
    <property type="match status" value="1"/>
</dbReference>
<keyword evidence="3" id="KW-1185">Reference proteome</keyword>
<evidence type="ECO:0000313" key="2">
    <source>
        <dbReference type="EMBL" id="MFC4588461.1"/>
    </source>
</evidence>
<feature type="transmembrane region" description="Helical" evidence="1">
    <location>
        <begin position="63"/>
        <end position="82"/>
    </location>
</feature>
<keyword evidence="1" id="KW-1133">Transmembrane helix</keyword>
<comment type="caution">
    <text evidence="2">The sequence shown here is derived from an EMBL/GenBank/DDBJ whole genome shotgun (WGS) entry which is preliminary data.</text>
</comment>
<dbReference type="RefSeq" id="WP_262843343.1">
    <property type="nucleotide sequence ID" value="NZ_JANZYP010000017.1"/>
</dbReference>
<evidence type="ECO:0008006" key="4">
    <source>
        <dbReference type="Google" id="ProtNLM"/>
    </source>
</evidence>
<dbReference type="EMBL" id="JBHSFN010000012">
    <property type="protein sequence ID" value="MFC4588461.1"/>
    <property type="molecule type" value="Genomic_DNA"/>
</dbReference>
<dbReference type="SUPFAM" id="SSF52540">
    <property type="entry name" value="P-loop containing nucleoside triphosphate hydrolases"/>
    <property type="match status" value="1"/>
</dbReference>
<reference evidence="3" key="1">
    <citation type="journal article" date="2019" name="Int. J. Syst. Evol. Microbiol.">
        <title>The Global Catalogue of Microorganisms (GCM) 10K type strain sequencing project: providing services to taxonomists for standard genome sequencing and annotation.</title>
        <authorList>
            <consortium name="The Broad Institute Genomics Platform"/>
            <consortium name="The Broad Institute Genome Sequencing Center for Infectious Disease"/>
            <person name="Wu L."/>
            <person name="Ma J."/>
        </authorList>
    </citation>
    <scope>NUCLEOTIDE SEQUENCE [LARGE SCALE GENOMIC DNA]</scope>
    <source>
        <strain evidence="3">CCUG 49560</strain>
    </source>
</reference>
<dbReference type="Gene3D" id="3.40.50.300">
    <property type="entry name" value="P-loop containing nucleotide triphosphate hydrolases"/>
    <property type="match status" value="1"/>
</dbReference>